<accession>A0ACC1JI55</accession>
<evidence type="ECO:0000313" key="1">
    <source>
        <dbReference type="EMBL" id="KAJ2757913.1"/>
    </source>
</evidence>
<keyword evidence="2" id="KW-1185">Reference proteome</keyword>
<name>A0ACC1JI55_9FUNG</name>
<proteinExistence type="predicted"/>
<reference evidence="1" key="1">
    <citation type="submission" date="2022-07" db="EMBL/GenBank/DDBJ databases">
        <title>Phylogenomic reconstructions and comparative analyses of Kickxellomycotina fungi.</title>
        <authorList>
            <person name="Reynolds N.K."/>
            <person name="Stajich J.E."/>
            <person name="Barry K."/>
            <person name="Grigoriev I.V."/>
            <person name="Crous P."/>
            <person name="Smith M.E."/>
        </authorList>
    </citation>
    <scope>NUCLEOTIDE SEQUENCE</scope>
    <source>
        <strain evidence="1">CBS 109366</strain>
    </source>
</reference>
<dbReference type="EMBL" id="JANBUJ010004282">
    <property type="protein sequence ID" value="KAJ2757913.1"/>
    <property type="molecule type" value="Genomic_DNA"/>
</dbReference>
<gene>
    <name evidence="1" type="ORF">IWQ57_006970</name>
</gene>
<evidence type="ECO:0000313" key="2">
    <source>
        <dbReference type="Proteomes" id="UP001140234"/>
    </source>
</evidence>
<dbReference type="Proteomes" id="UP001140234">
    <property type="component" value="Unassembled WGS sequence"/>
</dbReference>
<organism evidence="1 2">
    <name type="scientific">Coemansia nantahalensis</name>
    <dbReference type="NCBI Taxonomy" id="2789366"/>
    <lineage>
        <taxon>Eukaryota</taxon>
        <taxon>Fungi</taxon>
        <taxon>Fungi incertae sedis</taxon>
        <taxon>Zoopagomycota</taxon>
        <taxon>Kickxellomycotina</taxon>
        <taxon>Kickxellomycetes</taxon>
        <taxon>Kickxellales</taxon>
        <taxon>Kickxellaceae</taxon>
        <taxon>Coemansia</taxon>
    </lineage>
</organism>
<comment type="caution">
    <text evidence="1">The sequence shown here is derived from an EMBL/GenBank/DDBJ whole genome shotgun (WGS) entry which is preliminary data.</text>
</comment>
<feature type="non-terminal residue" evidence="1">
    <location>
        <position position="1"/>
    </location>
</feature>
<feature type="non-terminal residue" evidence="1">
    <location>
        <position position="153"/>
    </location>
</feature>
<sequence length="153" mass="16197">LTRAHGHTAVVWYLRSLLLVDALLGSPDTSHLVTSDRRIVEAVIEGTLASAKDSSSAAGLVLQAVGSLRDAATEPAQGIDFSAVNHRCIERAFHFLREDYWASLAVASALSTATDPQTSWLAQGLLSLLLAQLPDEKQKAGADKDAVLPIAIA</sequence>
<protein>
    <submittedName>
        <fullName evidence="1">Uncharacterized protein</fullName>
    </submittedName>
</protein>